<dbReference type="Proteomes" id="UP000320055">
    <property type="component" value="Unassembled WGS sequence"/>
</dbReference>
<organism evidence="1 2">
    <name type="scientific">Hyella patelloides LEGE 07179</name>
    <dbReference type="NCBI Taxonomy" id="945734"/>
    <lineage>
        <taxon>Bacteria</taxon>
        <taxon>Bacillati</taxon>
        <taxon>Cyanobacteriota</taxon>
        <taxon>Cyanophyceae</taxon>
        <taxon>Pleurocapsales</taxon>
        <taxon>Hyellaceae</taxon>
        <taxon>Hyella</taxon>
    </lineage>
</organism>
<evidence type="ECO:0000313" key="1">
    <source>
        <dbReference type="EMBL" id="VEP14149.1"/>
    </source>
</evidence>
<keyword evidence="2" id="KW-1185">Reference proteome</keyword>
<evidence type="ECO:0000313" key="2">
    <source>
        <dbReference type="Proteomes" id="UP000320055"/>
    </source>
</evidence>
<dbReference type="OrthoDB" id="516820at2"/>
<protein>
    <submittedName>
        <fullName evidence="1">Uncharacterized protein</fullName>
    </submittedName>
</protein>
<sequence>MTNSVSADDQKMKALFKEAIVEVMEENQDLVSSLLVEALEDIGLSHAIEEGENSESVSREEVFKVLRGE</sequence>
<dbReference type="AlphaFoldDB" id="A0A563VS83"/>
<dbReference type="RefSeq" id="WP_144872505.1">
    <property type="nucleotide sequence ID" value="NZ_LR213987.1"/>
</dbReference>
<dbReference type="EMBL" id="CAACVJ010000162">
    <property type="protein sequence ID" value="VEP14149.1"/>
    <property type="molecule type" value="Genomic_DNA"/>
</dbReference>
<dbReference type="InterPro" id="IPR057930">
    <property type="entry name" value="Antitoxin_put"/>
</dbReference>
<name>A0A563VS83_9CYAN</name>
<gene>
    <name evidence="1" type="ORF">H1P_2440009</name>
</gene>
<dbReference type="Pfam" id="PF25734">
    <property type="entry name" value="RelB_like_antitoxin"/>
    <property type="match status" value="1"/>
</dbReference>
<reference evidence="1 2" key="1">
    <citation type="submission" date="2019-01" db="EMBL/GenBank/DDBJ databases">
        <authorList>
            <person name="Brito A."/>
        </authorList>
    </citation>
    <scope>NUCLEOTIDE SEQUENCE [LARGE SCALE GENOMIC DNA]</scope>
    <source>
        <strain evidence="1">1</strain>
    </source>
</reference>
<accession>A0A563VS83</accession>
<proteinExistence type="predicted"/>